<gene>
    <name evidence="1" type="ORF">CG716_04825</name>
</gene>
<dbReference type="EMBL" id="NOZR01000003">
    <property type="protein sequence ID" value="OYN81688.1"/>
    <property type="molecule type" value="Genomic_DNA"/>
</dbReference>
<evidence type="ECO:0000313" key="2">
    <source>
        <dbReference type="Proteomes" id="UP000216063"/>
    </source>
</evidence>
<evidence type="ECO:0000313" key="1">
    <source>
        <dbReference type="EMBL" id="OYN81688.1"/>
    </source>
</evidence>
<proteinExistence type="predicted"/>
<reference evidence="1 2" key="1">
    <citation type="submission" date="2017-07" db="EMBL/GenBank/DDBJ databases">
        <title>The new phylogeny of genus Mycobacterium.</title>
        <authorList>
            <person name="Tortoli E."/>
            <person name="Trovato A."/>
            <person name="Cirillo D.M."/>
        </authorList>
    </citation>
    <scope>NUCLEOTIDE SEQUENCE [LARGE SCALE GENOMIC DNA]</scope>
    <source>
        <strain evidence="1 2">ATCC 33027</strain>
    </source>
</reference>
<organism evidence="1 2">
    <name type="scientific">Mycolicibacterium sphagni</name>
    <dbReference type="NCBI Taxonomy" id="1786"/>
    <lineage>
        <taxon>Bacteria</taxon>
        <taxon>Bacillati</taxon>
        <taxon>Actinomycetota</taxon>
        <taxon>Actinomycetes</taxon>
        <taxon>Mycobacteriales</taxon>
        <taxon>Mycobacteriaceae</taxon>
        <taxon>Mycolicibacterium</taxon>
    </lineage>
</organism>
<dbReference type="AlphaFoldDB" id="A0A255DQK7"/>
<protein>
    <submittedName>
        <fullName evidence="1">Uncharacterized protein</fullName>
    </submittedName>
</protein>
<keyword evidence="2" id="KW-1185">Reference proteome</keyword>
<comment type="caution">
    <text evidence="1">The sequence shown here is derived from an EMBL/GenBank/DDBJ whole genome shotgun (WGS) entry which is preliminary data.</text>
</comment>
<accession>A0A255DQK7</accession>
<dbReference type="Proteomes" id="UP000216063">
    <property type="component" value="Unassembled WGS sequence"/>
</dbReference>
<sequence>MVLRTVLVLASVILAMGLLGGGLATGSGDPDLSGETYAKASQDIKSWGGKAEIGTVIGDQVATDDCIVTRSRRPGYLNSSGTKDTTEYVLDLFCGTTLAAPGKPGNSAASPQGKQEQHNLKAIEWINQDPKNCAGQTWCKPLCDKYPGKCSQDVLDYLAANS</sequence>
<name>A0A255DQK7_9MYCO</name>